<name>A0A914RU47_PAREQ</name>
<dbReference type="Proteomes" id="UP000887564">
    <property type="component" value="Unplaced"/>
</dbReference>
<accession>A0A914RU47</accession>
<evidence type="ECO:0000313" key="2">
    <source>
        <dbReference type="WBParaSite" id="PEQ_0000549901-mRNA-1"/>
    </source>
</evidence>
<dbReference type="WBParaSite" id="PEQ_0000549901-mRNA-1">
    <property type="protein sequence ID" value="PEQ_0000549901-mRNA-1"/>
    <property type="gene ID" value="PEQ_0000549901"/>
</dbReference>
<organism evidence="1 2">
    <name type="scientific">Parascaris equorum</name>
    <name type="common">Equine roundworm</name>
    <dbReference type="NCBI Taxonomy" id="6256"/>
    <lineage>
        <taxon>Eukaryota</taxon>
        <taxon>Metazoa</taxon>
        <taxon>Ecdysozoa</taxon>
        <taxon>Nematoda</taxon>
        <taxon>Chromadorea</taxon>
        <taxon>Rhabditida</taxon>
        <taxon>Spirurina</taxon>
        <taxon>Ascaridomorpha</taxon>
        <taxon>Ascaridoidea</taxon>
        <taxon>Ascarididae</taxon>
        <taxon>Parascaris</taxon>
    </lineage>
</organism>
<protein>
    <submittedName>
        <fullName evidence="2">Uncharacterized protein</fullName>
    </submittedName>
</protein>
<keyword evidence="1" id="KW-1185">Reference proteome</keyword>
<evidence type="ECO:0000313" key="1">
    <source>
        <dbReference type="Proteomes" id="UP000887564"/>
    </source>
</evidence>
<proteinExistence type="predicted"/>
<sequence>MKFFMADLKLRIKQRLILQGTRGRYEIEPETDPSEAEQSLLGECRQLLPERPLRSSSISSVSSAE</sequence>
<reference evidence="2" key="1">
    <citation type="submission" date="2022-11" db="UniProtKB">
        <authorList>
            <consortium name="WormBaseParasite"/>
        </authorList>
    </citation>
    <scope>IDENTIFICATION</scope>
</reference>
<dbReference type="AlphaFoldDB" id="A0A914RU47"/>